<comment type="catalytic activity">
    <reaction evidence="12">
        <text>a (3R)-hydroxyacyl-[ACP] + NADP(+) = a 3-oxoacyl-[ACP] + NADPH + H(+)</text>
        <dbReference type="Rhea" id="RHEA:17397"/>
        <dbReference type="Rhea" id="RHEA-COMP:9916"/>
        <dbReference type="Rhea" id="RHEA-COMP:9945"/>
        <dbReference type="ChEBI" id="CHEBI:15378"/>
        <dbReference type="ChEBI" id="CHEBI:57783"/>
        <dbReference type="ChEBI" id="CHEBI:58349"/>
        <dbReference type="ChEBI" id="CHEBI:78776"/>
        <dbReference type="ChEBI" id="CHEBI:78827"/>
        <dbReference type="EC" id="1.1.1.100"/>
    </reaction>
</comment>
<accession>A0A2S4HEY3</accession>
<feature type="binding site" evidence="11">
    <location>
        <begin position="60"/>
        <end position="61"/>
    </location>
    <ligand>
        <name>NADP(+)</name>
        <dbReference type="ChEBI" id="CHEBI:58349"/>
    </ligand>
</feature>
<keyword evidence="5 12" id="KW-0276">Fatty acid metabolism</keyword>
<dbReference type="UniPathway" id="UPA00094"/>
<dbReference type="GO" id="GO:0004316">
    <property type="term" value="F:3-oxoacyl-[acyl-carrier-protein] reductase (NADPH) activity"/>
    <property type="evidence" value="ECO:0007669"/>
    <property type="project" value="UniProtKB-UniRule"/>
</dbReference>
<dbReference type="GO" id="GO:0030497">
    <property type="term" value="P:fatty acid elongation"/>
    <property type="evidence" value="ECO:0007669"/>
    <property type="project" value="UniProtKB-ARBA"/>
</dbReference>
<dbReference type="InterPro" id="IPR002347">
    <property type="entry name" value="SDR_fam"/>
</dbReference>
<dbReference type="PROSITE" id="PS00061">
    <property type="entry name" value="ADH_SHORT"/>
    <property type="match status" value="1"/>
</dbReference>
<evidence type="ECO:0000259" key="13">
    <source>
        <dbReference type="SMART" id="SM00822"/>
    </source>
</evidence>
<evidence type="ECO:0000256" key="7">
    <source>
        <dbReference type="ARBA" id="ARBA00023002"/>
    </source>
</evidence>
<dbReference type="InterPro" id="IPR036291">
    <property type="entry name" value="NAD(P)-bd_dom_sf"/>
</dbReference>
<dbReference type="NCBIfam" id="NF009466">
    <property type="entry name" value="PRK12826.1-2"/>
    <property type="match status" value="1"/>
</dbReference>
<evidence type="ECO:0000256" key="12">
    <source>
        <dbReference type="RuleBase" id="RU366074"/>
    </source>
</evidence>
<sequence length="245" mass="25564">MTAKIALVTGASRGIGQAIAIAVGKMGYTVVGTATSQNGADAISAHFKESGVEGVGMLLNVADSESVETVVKAIGEQYGAPSVLINNAGITKDNIMLRMKDDEWYDVIDTNLNSLYRLSKACLRGMTKARWGRIVNISSVVGAMGNAGQANYAAAKAGMDGFTRALAREIGSRGITVNGVAPGFIDTDMTKKLGDDQRDALKTQIPLQRLGSPEEIAAVVAFLVSDAAGYVTGETIHVNGGMYMA</sequence>
<comment type="pathway">
    <text evidence="2 12">Lipid metabolism; fatty acid biosynthesis.</text>
</comment>
<dbReference type="FunFam" id="3.40.50.720:FF:000037">
    <property type="entry name" value="3-oxoacyl-[acyl-carrier-protein] reductase FabG"/>
    <property type="match status" value="1"/>
</dbReference>
<dbReference type="GO" id="GO:0051287">
    <property type="term" value="F:NAD binding"/>
    <property type="evidence" value="ECO:0007669"/>
    <property type="project" value="UniProtKB-UniRule"/>
</dbReference>
<dbReference type="Gene3D" id="3.40.50.720">
    <property type="entry name" value="NAD(P)-binding Rossmann-like Domain"/>
    <property type="match status" value="1"/>
</dbReference>
<dbReference type="NCBIfam" id="NF009464">
    <property type="entry name" value="PRK12824.1"/>
    <property type="match status" value="1"/>
</dbReference>
<keyword evidence="6 11" id="KW-0521">NADP</keyword>
<feature type="binding site" evidence="11">
    <location>
        <begin position="152"/>
        <end position="156"/>
    </location>
    <ligand>
        <name>NADP(+)</name>
        <dbReference type="ChEBI" id="CHEBI:58349"/>
    </ligand>
</feature>
<dbReference type="InterPro" id="IPR020904">
    <property type="entry name" value="Sc_DH/Rdtase_CS"/>
</dbReference>
<protein>
    <recommendedName>
        <fullName evidence="12">3-oxoacyl-[acyl-carrier-protein] reductase</fullName>
        <ecNumber evidence="12">1.1.1.100</ecNumber>
    </recommendedName>
</protein>
<feature type="binding site" evidence="11">
    <location>
        <begin position="10"/>
        <end position="13"/>
    </location>
    <ligand>
        <name>NADP(+)</name>
        <dbReference type="ChEBI" id="CHEBI:58349"/>
    </ligand>
</feature>
<organism evidence="14 15">
    <name type="scientific">Zhongshania marina</name>
    <dbReference type="NCBI Taxonomy" id="2304603"/>
    <lineage>
        <taxon>Bacteria</taxon>
        <taxon>Pseudomonadati</taxon>
        <taxon>Pseudomonadota</taxon>
        <taxon>Gammaproteobacteria</taxon>
        <taxon>Cellvibrionales</taxon>
        <taxon>Spongiibacteraceae</taxon>
        <taxon>Zhongshania</taxon>
    </lineage>
</organism>
<comment type="function">
    <text evidence="1 12">Catalyzes the NADPH-dependent reduction of beta-ketoacyl-ACP substrates to beta-hydroxyacyl-ACP products, the first reductive step in the elongation cycle of fatty acid biosynthesis.</text>
</comment>
<evidence type="ECO:0000256" key="3">
    <source>
        <dbReference type="ARBA" id="ARBA00006484"/>
    </source>
</evidence>
<dbReference type="InterPro" id="IPR057326">
    <property type="entry name" value="KR_dom"/>
</dbReference>
<dbReference type="CDD" id="cd05333">
    <property type="entry name" value="BKR_SDR_c"/>
    <property type="match status" value="1"/>
</dbReference>
<feature type="binding site" evidence="11">
    <location>
        <position position="87"/>
    </location>
    <ligand>
        <name>NADP(+)</name>
        <dbReference type="ChEBI" id="CHEBI:58349"/>
    </ligand>
</feature>
<name>A0A2S4HEY3_9GAMM</name>
<evidence type="ECO:0000256" key="8">
    <source>
        <dbReference type="ARBA" id="ARBA00023098"/>
    </source>
</evidence>
<keyword evidence="7 12" id="KW-0560">Oxidoreductase</keyword>
<evidence type="ECO:0000256" key="11">
    <source>
        <dbReference type="PIRSR" id="PIRSR611284-2"/>
    </source>
</evidence>
<dbReference type="InterPro" id="IPR011284">
    <property type="entry name" value="3oxo_ACP_reduc"/>
</dbReference>
<keyword evidence="4 12" id="KW-0444">Lipid biosynthesis</keyword>
<dbReference type="NCBIfam" id="NF004197">
    <property type="entry name" value="PRK05653.1-1"/>
    <property type="match status" value="1"/>
</dbReference>
<comment type="caution">
    <text evidence="14">The sequence shown here is derived from an EMBL/GenBank/DDBJ whole genome shotgun (WGS) entry which is preliminary data.</text>
</comment>
<dbReference type="RefSeq" id="WP_103684681.1">
    <property type="nucleotide sequence ID" value="NZ_PQGG01000028.1"/>
</dbReference>
<dbReference type="PANTHER" id="PTHR42879:SF2">
    <property type="entry name" value="3-OXOACYL-[ACYL-CARRIER-PROTEIN] REDUCTASE FABG"/>
    <property type="match status" value="1"/>
</dbReference>
<keyword evidence="9 12" id="KW-0275">Fatty acid biosynthesis</keyword>
<dbReference type="SUPFAM" id="SSF51735">
    <property type="entry name" value="NAD(P)-binding Rossmann-fold domains"/>
    <property type="match status" value="1"/>
</dbReference>
<dbReference type="EC" id="1.1.1.100" evidence="12"/>
<evidence type="ECO:0000256" key="4">
    <source>
        <dbReference type="ARBA" id="ARBA00022516"/>
    </source>
</evidence>
<feature type="binding site" evidence="11">
    <location>
        <position position="35"/>
    </location>
    <ligand>
        <name>NADP(+)</name>
        <dbReference type="ChEBI" id="CHEBI:58349"/>
    </ligand>
</feature>
<evidence type="ECO:0000256" key="1">
    <source>
        <dbReference type="ARBA" id="ARBA00002607"/>
    </source>
</evidence>
<comment type="subunit">
    <text evidence="12">Homotetramer.</text>
</comment>
<feature type="active site" description="Proton acceptor" evidence="10">
    <location>
        <position position="152"/>
    </location>
</feature>
<dbReference type="OrthoDB" id="9804774at2"/>
<evidence type="ECO:0000256" key="9">
    <source>
        <dbReference type="ARBA" id="ARBA00023160"/>
    </source>
</evidence>
<dbReference type="PRINTS" id="PR00080">
    <property type="entry name" value="SDRFAMILY"/>
</dbReference>
<dbReference type="Proteomes" id="UP000237222">
    <property type="component" value="Unassembled WGS sequence"/>
</dbReference>
<dbReference type="NCBIfam" id="TIGR01830">
    <property type="entry name" value="3oxo_ACP_reduc"/>
    <property type="match status" value="1"/>
</dbReference>
<evidence type="ECO:0000256" key="10">
    <source>
        <dbReference type="PIRSR" id="PIRSR611284-1"/>
    </source>
</evidence>
<evidence type="ECO:0000256" key="5">
    <source>
        <dbReference type="ARBA" id="ARBA00022832"/>
    </source>
</evidence>
<evidence type="ECO:0000313" key="14">
    <source>
        <dbReference type="EMBL" id="POP52499.1"/>
    </source>
</evidence>
<feature type="binding site" evidence="11">
    <location>
        <position position="185"/>
    </location>
    <ligand>
        <name>NADP(+)</name>
        <dbReference type="ChEBI" id="CHEBI:58349"/>
    </ligand>
</feature>
<feature type="domain" description="Ketoreductase" evidence="13">
    <location>
        <begin position="4"/>
        <end position="183"/>
    </location>
</feature>
<reference evidence="14 15" key="1">
    <citation type="submission" date="2018-01" db="EMBL/GenBank/DDBJ databases">
        <authorList>
            <person name="Yu X.-D."/>
        </authorList>
    </citation>
    <scope>NUCLEOTIDE SEQUENCE [LARGE SCALE GENOMIC DNA]</scope>
    <source>
        <strain evidence="14 15">ZX-21</strain>
    </source>
</reference>
<dbReference type="Pfam" id="PF13561">
    <property type="entry name" value="adh_short_C2"/>
    <property type="match status" value="1"/>
</dbReference>
<keyword evidence="8 12" id="KW-0443">Lipid metabolism</keyword>
<evidence type="ECO:0000313" key="15">
    <source>
        <dbReference type="Proteomes" id="UP000237222"/>
    </source>
</evidence>
<dbReference type="PANTHER" id="PTHR42879">
    <property type="entry name" value="3-OXOACYL-(ACYL-CARRIER-PROTEIN) REDUCTASE"/>
    <property type="match status" value="1"/>
</dbReference>
<gene>
    <name evidence="14" type="primary">fabG</name>
    <name evidence="14" type="ORF">C0068_11810</name>
</gene>
<dbReference type="AlphaFoldDB" id="A0A2S4HEY3"/>
<comment type="similarity">
    <text evidence="3 12">Belongs to the short-chain dehydrogenases/reductases (SDR) family.</text>
</comment>
<evidence type="ECO:0000256" key="2">
    <source>
        <dbReference type="ARBA" id="ARBA00005194"/>
    </source>
</evidence>
<dbReference type="EMBL" id="PQGG01000028">
    <property type="protein sequence ID" value="POP52499.1"/>
    <property type="molecule type" value="Genomic_DNA"/>
</dbReference>
<proteinExistence type="inferred from homology"/>
<dbReference type="PRINTS" id="PR00081">
    <property type="entry name" value="GDHRDH"/>
</dbReference>
<evidence type="ECO:0000256" key="6">
    <source>
        <dbReference type="ARBA" id="ARBA00022857"/>
    </source>
</evidence>
<dbReference type="SMART" id="SM00822">
    <property type="entry name" value="PKS_KR"/>
    <property type="match status" value="1"/>
</dbReference>
<dbReference type="InterPro" id="IPR050259">
    <property type="entry name" value="SDR"/>
</dbReference>